<organism evidence="1 2">
    <name type="scientific">Caerostris extrusa</name>
    <name type="common">Bark spider</name>
    <name type="synonym">Caerostris bankana</name>
    <dbReference type="NCBI Taxonomy" id="172846"/>
    <lineage>
        <taxon>Eukaryota</taxon>
        <taxon>Metazoa</taxon>
        <taxon>Ecdysozoa</taxon>
        <taxon>Arthropoda</taxon>
        <taxon>Chelicerata</taxon>
        <taxon>Arachnida</taxon>
        <taxon>Araneae</taxon>
        <taxon>Araneomorphae</taxon>
        <taxon>Entelegynae</taxon>
        <taxon>Araneoidea</taxon>
        <taxon>Araneidae</taxon>
        <taxon>Caerostris</taxon>
    </lineage>
</organism>
<protein>
    <submittedName>
        <fullName evidence="1">Uncharacterized protein</fullName>
    </submittedName>
</protein>
<evidence type="ECO:0000313" key="2">
    <source>
        <dbReference type="Proteomes" id="UP001054945"/>
    </source>
</evidence>
<gene>
    <name evidence="1" type="ORF">CEXT_578121</name>
</gene>
<name>A0AAV4Y959_CAEEX</name>
<sequence>MFGYTTVLGHNHWHPGYTSSTITGVPVTRRTKSLVSRYKSCTITGVLVTIGRGLTVGFSHWCSSYMPDIIIDVSYMSCIKTGFWLKSQAQTLVFRIDIEHNHQCLYYILCTMVSDT</sequence>
<keyword evidence="2" id="KW-1185">Reference proteome</keyword>
<reference evidence="1 2" key="1">
    <citation type="submission" date="2021-06" db="EMBL/GenBank/DDBJ databases">
        <title>Caerostris extrusa draft genome.</title>
        <authorList>
            <person name="Kono N."/>
            <person name="Arakawa K."/>
        </authorList>
    </citation>
    <scope>NUCLEOTIDE SEQUENCE [LARGE SCALE GENOMIC DNA]</scope>
</reference>
<dbReference type="EMBL" id="BPLR01018842">
    <property type="protein sequence ID" value="GIZ02679.1"/>
    <property type="molecule type" value="Genomic_DNA"/>
</dbReference>
<proteinExistence type="predicted"/>
<accession>A0AAV4Y959</accession>
<comment type="caution">
    <text evidence="1">The sequence shown here is derived from an EMBL/GenBank/DDBJ whole genome shotgun (WGS) entry which is preliminary data.</text>
</comment>
<dbReference type="AlphaFoldDB" id="A0AAV4Y959"/>
<evidence type="ECO:0000313" key="1">
    <source>
        <dbReference type="EMBL" id="GIZ02679.1"/>
    </source>
</evidence>
<dbReference type="Proteomes" id="UP001054945">
    <property type="component" value="Unassembled WGS sequence"/>
</dbReference>